<keyword evidence="3" id="KW-1185">Reference proteome</keyword>
<feature type="region of interest" description="Disordered" evidence="1">
    <location>
        <begin position="59"/>
        <end position="80"/>
    </location>
</feature>
<comment type="caution">
    <text evidence="2">The sequence shown here is derived from an EMBL/GenBank/DDBJ whole genome shotgun (WGS) entry which is preliminary data.</text>
</comment>
<feature type="region of interest" description="Disordered" evidence="1">
    <location>
        <begin position="1"/>
        <end position="31"/>
    </location>
</feature>
<name>A0ABS4VV27_9PSEU</name>
<dbReference type="Proteomes" id="UP001519295">
    <property type="component" value="Unassembled WGS sequence"/>
</dbReference>
<gene>
    <name evidence="2" type="ORF">JOF36_003466</name>
</gene>
<organism evidence="2 3">
    <name type="scientific">Pseudonocardia parietis</name>
    <dbReference type="NCBI Taxonomy" id="570936"/>
    <lineage>
        <taxon>Bacteria</taxon>
        <taxon>Bacillati</taxon>
        <taxon>Actinomycetota</taxon>
        <taxon>Actinomycetes</taxon>
        <taxon>Pseudonocardiales</taxon>
        <taxon>Pseudonocardiaceae</taxon>
        <taxon>Pseudonocardia</taxon>
    </lineage>
</organism>
<reference evidence="2 3" key="1">
    <citation type="submission" date="2021-03" db="EMBL/GenBank/DDBJ databases">
        <title>Sequencing the genomes of 1000 actinobacteria strains.</title>
        <authorList>
            <person name="Klenk H.-P."/>
        </authorList>
    </citation>
    <scope>NUCLEOTIDE SEQUENCE [LARGE SCALE GENOMIC DNA]</scope>
    <source>
        <strain evidence="2 3">DSM 45256</strain>
    </source>
</reference>
<proteinExistence type="predicted"/>
<dbReference type="RefSeq" id="WP_210027942.1">
    <property type="nucleotide sequence ID" value="NZ_JAGINU010000001.1"/>
</dbReference>
<feature type="compositionally biased region" description="Basic and acidic residues" evidence="1">
    <location>
        <begin position="16"/>
        <end position="31"/>
    </location>
</feature>
<evidence type="ECO:0000313" key="3">
    <source>
        <dbReference type="Proteomes" id="UP001519295"/>
    </source>
</evidence>
<accession>A0ABS4VV27</accession>
<evidence type="ECO:0000313" key="2">
    <source>
        <dbReference type="EMBL" id="MBP2367770.1"/>
    </source>
</evidence>
<protein>
    <submittedName>
        <fullName evidence="2">Uncharacterized protein</fullName>
    </submittedName>
</protein>
<dbReference type="Pfam" id="PF19655">
    <property type="entry name" value="DUF6158"/>
    <property type="match status" value="1"/>
</dbReference>
<sequence length="80" mass="9130">MADRPHGVPPTELADDELRGEMTHLHDTRHDTVLGGSEDALQTHTRRMLELEEEFLRRFPAEAAPDRRRTRAGSREEAGQ</sequence>
<evidence type="ECO:0000256" key="1">
    <source>
        <dbReference type="SAM" id="MobiDB-lite"/>
    </source>
</evidence>
<dbReference type="InterPro" id="IPR046156">
    <property type="entry name" value="DUF6158"/>
</dbReference>
<dbReference type="EMBL" id="JAGINU010000001">
    <property type="protein sequence ID" value="MBP2367770.1"/>
    <property type="molecule type" value="Genomic_DNA"/>
</dbReference>